<dbReference type="InterPro" id="IPR042120">
    <property type="entry name" value="MutL_C_dimsub"/>
</dbReference>
<name>A0ABM9AXW3_9BACT</name>
<dbReference type="InterPro" id="IPR020568">
    <property type="entry name" value="Ribosomal_Su5_D2-typ_SF"/>
</dbReference>
<dbReference type="InterPro" id="IPR042121">
    <property type="entry name" value="MutL_C_regsub"/>
</dbReference>
<dbReference type="HAMAP" id="MF_00149">
    <property type="entry name" value="DNA_mis_repair"/>
    <property type="match status" value="1"/>
</dbReference>
<protein>
    <recommendedName>
        <fullName evidence="2 5">DNA mismatch repair protein MutL</fullName>
    </recommendedName>
</protein>
<dbReference type="SUPFAM" id="SSF54211">
    <property type="entry name" value="Ribosomal protein S5 domain 2-like"/>
    <property type="match status" value="1"/>
</dbReference>
<dbReference type="PROSITE" id="PS00058">
    <property type="entry name" value="DNA_MISMATCH_REPAIR_1"/>
    <property type="match status" value="1"/>
</dbReference>
<accession>A0ABM9AXW3</accession>
<dbReference type="InterPro" id="IPR036890">
    <property type="entry name" value="HATPase_C_sf"/>
</dbReference>
<evidence type="ECO:0000256" key="5">
    <source>
        <dbReference type="HAMAP-Rule" id="MF_00149"/>
    </source>
</evidence>
<dbReference type="InterPro" id="IPR014790">
    <property type="entry name" value="MutL_C"/>
</dbReference>
<sequence length="623" mass="69633">MTDNLVHLLPDAIANQIAAGEVIQRPASVVKELVENAVDAGADEITLIIKDAGKTLIQVIDNGCGMSETDARMSLERHATSKLRTAEDLFTLHTMGFRGEALASIVAIAQLELKTRRAPDELGTRLVVEGTEVITQEPVAAPPGSSMAVRNLFYNVPARRNFLKSDSVELRHVREEYIRIALAHPSVRFELYVDDRLDLSLPAGKLRQRIIAVFGKKYRDLLVPIEEATDVLRIGGYVGKPEAARKTKVGQFFFINDRYIRSSYLHHAVMMAYDELLGKDAYPFYVIFLQIDPARIDVNVHPTKQEIKFEDERLIYNYLKATIRHGLGRASIMPTIDFESDNPFSPSRTSIRSNPGQPDDDEALPSKMNSDTPRSGGGGSSGGIHLPPSEAQRHANNLRHWETMYQDLGGEQVDTDTGEILQSRMGQEEDDNAPPTQGRAPYQLHHRYIVSAIKNGWILVDQQAAHERILYEGFLANLREKPAATQQSLFPQTINLAHADAELMQSLLPELNQLGFDLEAFGGGSFIVRGIPAELAGRNSELDLLERLLEQYKTNVDLQSEGHERLARILGRAAAIKRGTKLDEAEMRSLIDRLFACTQPRVAPNGHKCYVRYELSEVERLFQ</sequence>
<feature type="region of interest" description="Disordered" evidence="6">
    <location>
        <begin position="335"/>
        <end position="390"/>
    </location>
</feature>
<evidence type="ECO:0000259" key="8">
    <source>
        <dbReference type="SMART" id="SM01340"/>
    </source>
</evidence>
<feature type="domain" description="DNA mismatch repair protein S5" evidence="8">
    <location>
        <begin position="210"/>
        <end position="328"/>
    </location>
</feature>
<dbReference type="EMBL" id="CAKLPZ010000001">
    <property type="protein sequence ID" value="CAH0999132.1"/>
    <property type="molecule type" value="Genomic_DNA"/>
</dbReference>
<evidence type="ECO:0000256" key="1">
    <source>
        <dbReference type="ARBA" id="ARBA00006082"/>
    </source>
</evidence>
<dbReference type="Gene3D" id="3.30.1540.20">
    <property type="entry name" value="MutL, C-terminal domain, dimerisation subdomain"/>
    <property type="match status" value="1"/>
</dbReference>
<comment type="similarity">
    <text evidence="1 5">Belongs to the DNA mismatch repair MutL/HexB family.</text>
</comment>
<dbReference type="PANTHER" id="PTHR10073:SF12">
    <property type="entry name" value="DNA MISMATCH REPAIR PROTEIN MLH1"/>
    <property type="match status" value="1"/>
</dbReference>
<feature type="domain" description="MutL C-terminal dimerisation" evidence="7">
    <location>
        <begin position="440"/>
        <end position="582"/>
    </location>
</feature>
<keyword evidence="10" id="KW-1185">Reference proteome</keyword>
<gene>
    <name evidence="5 9" type="primary">mutL</name>
    <name evidence="9" type="ORF">LEM8419_00428</name>
</gene>
<dbReference type="InterPro" id="IPR013507">
    <property type="entry name" value="DNA_mismatch_S5_2-like"/>
</dbReference>
<comment type="function">
    <text evidence="5">This protein is involved in the repair of mismatches in DNA. It is required for dam-dependent methyl-directed DNA mismatch repair. May act as a 'molecular matchmaker', a protein that promotes the formation of a stable complex between two or more DNA-binding proteins in an ATP-dependent manner without itself being part of a final effector complex.</text>
</comment>
<evidence type="ECO:0000259" key="7">
    <source>
        <dbReference type="SMART" id="SM00853"/>
    </source>
</evidence>
<dbReference type="InterPro" id="IPR038973">
    <property type="entry name" value="MutL/Mlh/Pms-like"/>
</dbReference>
<keyword evidence="4 5" id="KW-0234">DNA repair</keyword>
<dbReference type="CDD" id="cd00782">
    <property type="entry name" value="MutL_Trans"/>
    <property type="match status" value="1"/>
</dbReference>
<dbReference type="Pfam" id="PF01119">
    <property type="entry name" value="DNA_mis_repair"/>
    <property type="match status" value="1"/>
</dbReference>
<dbReference type="Pfam" id="PF13589">
    <property type="entry name" value="HATPase_c_3"/>
    <property type="match status" value="1"/>
</dbReference>
<proteinExistence type="inferred from homology"/>
<dbReference type="Proteomes" id="UP000837803">
    <property type="component" value="Unassembled WGS sequence"/>
</dbReference>
<keyword evidence="3 5" id="KW-0227">DNA damage</keyword>
<evidence type="ECO:0000256" key="2">
    <source>
        <dbReference type="ARBA" id="ARBA00021975"/>
    </source>
</evidence>
<dbReference type="InterPro" id="IPR037198">
    <property type="entry name" value="MutL_C_sf"/>
</dbReference>
<dbReference type="Gene3D" id="3.30.230.10">
    <property type="match status" value="1"/>
</dbReference>
<dbReference type="RefSeq" id="WP_238749329.1">
    <property type="nucleotide sequence ID" value="NZ_CAKLPZ010000001.1"/>
</dbReference>
<comment type="caution">
    <text evidence="9">The sequence shown here is derived from an EMBL/GenBank/DDBJ whole genome shotgun (WGS) entry which is preliminary data.</text>
</comment>
<dbReference type="NCBIfam" id="TIGR00585">
    <property type="entry name" value="mutl"/>
    <property type="match status" value="1"/>
</dbReference>
<dbReference type="InterPro" id="IPR014721">
    <property type="entry name" value="Ribsml_uS5_D2-typ_fold_subgr"/>
</dbReference>
<evidence type="ECO:0000313" key="9">
    <source>
        <dbReference type="EMBL" id="CAH0999132.1"/>
    </source>
</evidence>
<evidence type="ECO:0000256" key="3">
    <source>
        <dbReference type="ARBA" id="ARBA00022763"/>
    </source>
</evidence>
<feature type="compositionally biased region" description="Polar residues" evidence="6">
    <location>
        <begin position="342"/>
        <end position="356"/>
    </location>
</feature>
<reference evidence="9" key="1">
    <citation type="submission" date="2021-12" db="EMBL/GenBank/DDBJ databases">
        <authorList>
            <person name="Rodrigo-Torres L."/>
            <person name="Arahal R. D."/>
            <person name="Lucena T."/>
        </authorList>
    </citation>
    <scope>NUCLEOTIDE SEQUENCE</scope>
    <source>
        <strain evidence="9">CECT 8419</strain>
    </source>
</reference>
<evidence type="ECO:0000256" key="4">
    <source>
        <dbReference type="ARBA" id="ARBA00023204"/>
    </source>
</evidence>
<dbReference type="SMART" id="SM00853">
    <property type="entry name" value="MutL_C"/>
    <property type="match status" value="1"/>
</dbReference>
<dbReference type="Gene3D" id="3.30.565.10">
    <property type="entry name" value="Histidine kinase-like ATPase, C-terminal domain"/>
    <property type="match status" value="1"/>
</dbReference>
<evidence type="ECO:0000256" key="6">
    <source>
        <dbReference type="SAM" id="MobiDB-lite"/>
    </source>
</evidence>
<dbReference type="SUPFAM" id="SSF118116">
    <property type="entry name" value="DNA mismatch repair protein MutL"/>
    <property type="match status" value="1"/>
</dbReference>
<dbReference type="Gene3D" id="3.30.1370.100">
    <property type="entry name" value="MutL, C-terminal domain, regulatory subdomain"/>
    <property type="match status" value="1"/>
</dbReference>
<dbReference type="InterPro" id="IPR002099">
    <property type="entry name" value="MutL/Mlh/PMS"/>
</dbReference>
<evidence type="ECO:0000313" key="10">
    <source>
        <dbReference type="Proteomes" id="UP000837803"/>
    </source>
</evidence>
<dbReference type="InterPro" id="IPR014762">
    <property type="entry name" value="DNA_mismatch_repair_CS"/>
</dbReference>
<dbReference type="PANTHER" id="PTHR10073">
    <property type="entry name" value="DNA MISMATCH REPAIR PROTEIN MLH, PMS, MUTL"/>
    <property type="match status" value="1"/>
</dbReference>
<dbReference type="SMART" id="SM01340">
    <property type="entry name" value="DNA_mis_repair"/>
    <property type="match status" value="1"/>
</dbReference>
<dbReference type="CDD" id="cd16926">
    <property type="entry name" value="HATPase_MutL-MLH-PMS-like"/>
    <property type="match status" value="1"/>
</dbReference>
<dbReference type="Pfam" id="PF08676">
    <property type="entry name" value="MutL_C"/>
    <property type="match status" value="1"/>
</dbReference>
<dbReference type="InterPro" id="IPR020667">
    <property type="entry name" value="DNA_mismatch_repair_MutL"/>
</dbReference>
<organism evidence="9 10">
    <name type="scientific">Neolewinella maritima</name>
    <dbReference type="NCBI Taxonomy" id="1383882"/>
    <lineage>
        <taxon>Bacteria</taxon>
        <taxon>Pseudomonadati</taxon>
        <taxon>Bacteroidota</taxon>
        <taxon>Saprospiria</taxon>
        <taxon>Saprospirales</taxon>
        <taxon>Lewinellaceae</taxon>
        <taxon>Neolewinella</taxon>
    </lineage>
</organism>
<dbReference type="SUPFAM" id="SSF55874">
    <property type="entry name" value="ATPase domain of HSP90 chaperone/DNA topoisomerase II/histidine kinase"/>
    <property type="match status" value="1"/>
</dbReference>